<sequence length="402" mass="43807">MTTDTCAFSSCSSTRTPLAAVRQWRCRRHQEPRWNEPNTNVCNHLRSRPEGHRRNQSKHLARDRWIIPPLGFVQSFTLSLIFCLLIFCRGTNAGQVYAATEVFPRELLFDGSPPPPLPRMLLDKRQDQDSSSALPSTTIRPSDVSSSATATESSVQTATDTATALPQPFDTNLGNNFTTTTCPTFFTNFLNNQTFKDCLPFSLLLQTSNGFFTASSSLVRLTQILDATCQVDFQTCSAVMAGLAIDIQTNDHCGPDLQMLNPMVTQAFNGFKAYNALYHAGCLTDSSGNYCYANAATNISAPASSYIYYLPLGVQLPGGSRPACTPCLQNTMRIFAETAGNSSQPLSTDYVPAAEQVQMNCGPTFVESAVATSSTASHQPAVSTLRLSSLTTFVILVLTFFV</sequence>
<dbReference type="eggNOG" id="ENOG502S3AD">
    <property type="taxonomic scope" value="Eukaryota"/>
</dbReference>
<keyword evidence="5" id="KW-1185">Reference proteome</keyword>
<dbReference type="KEGG" id="pfj:MYCFIDRAFT_85794"/>
<dbReference type="VEuPathDB" id="FungiDB:MYCFIDRAFT_85794"/>
<evidence type="ECO:0000313" key="4">
    <source>
        <dbReference type="EMBL" id="EME87693.1"/>
    </source>
</evidence>
<feature type="compositionally biased region" description="Polar residues" evidence="1">
    <location>
        <begin position="129"/>
        <end position="140"/>
    </location>
</feature>
<feature type="compositionally biased region" description="Low complexity" evidence="1">
    <location>
        <begin position="142"/>
        <end position="159"/>
    </location>
</feature>
<feature type="transmembrane region" description="Helical" evidence="2">
    <location>
        <begin position="65"/>
        <end position="87"/>
    </location>
</feature>
<reference evidence="4 5" key="1">
    <citation type="journal article" date="2012" name="PLoS Pathog.">
        <title>Diverse lifestyles and strategies of plant pathogenesis encoded in the genomes of eighteen Dothideomycetes fungi.</title>
        <authorList>
            <person name="Ohm R.A."/>
            <person name="Feau N."/>
            <person name="Henrissat B."/>
            <person name="Schoch C.L."/>
            <person name="Horwitz B.A."/>
            <person name="Barry K.W."/>
            <person name="Condon B.J."/>
            <person name="Copeland A.C."/>
            <person name="Dhillon B."/>
            <person name="Glaser F."/>
            <person name="Hesse C.N."/>
            <person name="Kosti I."/>
            <person name="LaButti K."/>
            <person name="Lindquist E.A."/>
            <person name="Lucas S."/>
            <person name="Salamov A.A."/>
            <person name="Bradshaw R.E."/>
            <person name="Ciuffetti L."/>
            <person name="Hamelin R.C."/>
            <person name="Kema G.H.J."/>
            <person name="Lawrence C."/>
            <person name="Scott J.A."/>
            <person name="Spatafora J.W."/>
            <person name="Turgeon B.G."/>
            <person name="de Wit P.J.G.M."/>
            <person name="Zhong S."/>
            <person name="Goodwin S.B."/>
            <person name="Grigoriev I.V."/>
        </authorList>
    </citation>
    <scope>NUCLEOTIDE SEQUENCE [LARGE SCALE GENOMIC DNA]</scope>
    <source>
        <strain evidence="4 5">CIRAD86</strain>
    </source>
</reference>
<dbReference type="EMBL" id="KB446555">
    <property type="protein sequence ID" value="EME87693.1"/>
    <property type="molecule type" value="Genomic_DNA"/>
</dbReference>
<keyword evidence="2" id="KW-1133">Transmembrane helix</keyword>
<dbReference type="PANTHER" id="PTHR39460">
    <property type="entry name" value="EXPRESSED PROTEIN"/>
    <property type="match status" value="1"/>
</dbReference>
<protein>
    <recommendedName>
        <fullName evidence="3">DUF7729 domain-containing protein</fullName>
    </recommendedName>
</protein>
<feature type="region of interest" description="Disordered" evidence="1">
    <location>
        <begin position="114"/>
        <end position="160"/>
    </location>
</feature>
<dbReference type="Proteomes" id="UP000016932">
    <property type="component" value="Unassembled WGS sequence"/>
</dbReference>
<keyword evidence="2" id="KW-0812">Transmembrane</keyword>
<dbReference type="GeneID" id="19342385"/>
<evidence type="ECO:0000256" key="2">
    <source>
        <dbReference type="SAM" id="Phobius"/>
    </source>
</evidence>
<evidence type="ECO:0000259" key="3">
    <source>
        <dbReference type="Pfam" id="PF24855"/>
    </source>
</evidence>
<keyword evidence="2" id="KW-0472">Membrane</keyword>
<dbReference type="Pfam" id="PF24855">
    <property type="entry name" value="DUF7729"/>
    <property type="match status" value="1"/>
</dbReference>
<feature type="domain" description="DUF7729" evidence="3">
    <location>
        <begin position="165"/>
        <end position="369"/>
    </location>
</feature>
<name>N1Q9Y2_PSEFD</name>
<dbReference type="AlphaFoldDB" id="N1Q9Y2"/>
<proteinExistence type="predicted"/>
<organism evidence="4 5">
    <name type="scientific">Pseudocercospora fijiensis (strain CIRAD86)</name>
    <name type="common">Black leaf streak disease fungus</name>
    <name type="synonym">Mycosphaerella fijiensis</name>
    <dbReference type="NCBI Taxonomy" id="383855"/>
    <lineage>
        <taxon>Eukaryota</taxon>
        <taxon>Fungi</taxon>
        <taxon>Dikarya</taxon>
        <taxon>Ascomycota</taxon>
        <taxon>Pezizomycotina</taxon>
        <taxon>Dothideomycetes</taxon>
        <taxon>Dothideomycetidae</taxon>
        <taxon>Mycosphaerellales</taxon>
        <taxon>Mycosphaerellaceae</taxon>
        <taxon>Pseudocercospora</taxon>
    </lineage>
</organism>
<dbReference type="PANTHER" id="PTHR39460:SF1">
    <property type="entry name" value="C6 TRANSCRIPTION FACTOR"/>
    <property type="match status" value="1"/>
</dbReference>
<gene>
    <name evidence="4" type="ORF">MYCFIDRAFT_85794</name>
</gene>
<accession>N1Q9Y2</accession>
<dbReference type="RefSeq" id="XP_007920619.1">
    <property type="nucleotide sequence ID" value="XM_007922428.1"/>
</dbReference>
<dbReference type="HOGENOM" id="CLU_042319_3_0_1"/>
<dbReference type="InterPro" id="IPR056146">
    <property type="entry name" value="DUF7729"/>
</dbReference>
<dbReference type="OrthoDB" id="2564812at2759"/>
<evidence type="ECO:0000313" key="5">
    <source>
        <dbReference type="Proteomes" id="UP000016932"/>
    </source>
</evidence>
<evidence type="ECO:0000256" key="1">
    <source>
        <dbReference type="SAM" id="MobiDB-lite"/>
    </source>
</evidence>